<organism evidence="1 2">
    <name type="scientific">Actinocorallia longicatena</name>
    <dbReference type="NCBI Taxonomy" id="111803"/>
    <lineage>
        <taxon>Bacteria</taxon>
        <taxon>Bacillati</taxon>
        <taxon>Actinomycetota</taxon>
        <taxon>Actinomycetes</taxon>
        <taxon>Streptosporangiales</taxon>
        <taxon>Thermomonosporaceae</taxon>
        <taxon>Actinocorallia</taxon>
    </lineage>
</organism>
<evidence type="ECO:0000313" key="2">
    <source>
        <dbReference type="Proteomes" id="UP001501237"/>
    </source>
</evidence>
<evidence type="ECO:0000313" key="1">
    <source>
        <dbReference type="EMBL" id="GAA3210597.1"/>
    </source>
</evidence>
<keyword evidence="2" id="KW-1185">Reference proteome</keyword>
<name>A0ABP6Q817_9ACTN</name>
<accession>A0ABP6Q817</accession>
<gene>
    <name evidence="1" type="ORF">GCM10010468_28660</name>
</gene>
<dbReference type="Proteomes" id="UP001501237">
    <property type="component" value="Unassembled WGS sequence"/>
</dbReference>
<reference evidence="2" key="1">
    <citation type="journal article" date="2019" name="Int. J. Syst. Evol. Microbiol.">
        <title>The Global Catalogue of Microorganisms (GCM) 10K type strain sequencing project: providing services to taxonomists for standard genome sequencing and annotation.</title>
        <authorList>
            <consortium name="The Broad Institute Genomics Platform"/>
            <consortium name="The Broad Institute Genome Sequencing Center for Infectious Disease"/>
            <person name="Wu L."/>
            <person name="Ma J."/>
        </authorList>
    </citation>
    <scope>NUCLEOTIDE SEQUENCE [LARGE SCALE GENOMIC DNA]</scope>
    <source>
        <strain evidence="2">JCM 9377</strain>
    </source>
</reference>
<proteinExistence type="predicted"/>
<sequence length="100" mass="9969">MPLVVGSGTVVGTTVGVGIPGPAVGVATVPGPGVIELSAPAGVPWPPPPPQPVTSMQQAASVNTLPRICPIRPVSQRLESNARSLPMVFVCPGLVGVSED</sequence>
<comment type="caution">
    <text evidence="1">The sequence shown here is derived from an EMBL/GenBank/DDBJ whole genome shotgun (WGS) entry which is preliminary data.</text>
</comment>
<dbReference type="EMBL" id="BAAAUV010000006">
    <property type="protein sequence ID" value="GAA3210597.1"/>
    <property type="molecule type" value="Genomic_DNA"/>
</dbReference>
<protein>
    <submittedName>
        <fullName evidence="1">Uncharacterized protein</fullName>
    </submittedName>
</protein>